<evidence type="ECO:0000256" key="1">
    <source>
        <dbReference type="SAM" id="MobiDB-lite"/>
    </source>
</evidence>
<evidence type="ECO:0000313" key="2">
    <source>
        <dbReference type="EMBL" id="GMN66617.1"/>
    </source>
</evidence>
<proteinExistence type="predicted"/>
<dbReference type="AlphaFoldDB" id="A0AA88E211"/>
<keyword evidence="3" id="KW-1185">Reference proteome</keyword>
<evidence type="ECO:0000313" key="3">
    <source>
        <dbReference type="Proteomes" id="UP001187192"/>
    </source>
</evidence>
<sequence>MERSKMRERIGESAGNEGASPSPSPSPSLLLRYRHGRSKPGIRCSDLQWRQIINILLY</sequence>
<organism evidence="2 3">
    <name type="scientific">Ficus carica</name>
    <name type="common">Common fig</name>
    <dbReference type="NCBI Taxonomy" id="3494"/>
    <lineage>
        <taxon>Eukaryota</taxon>
        <taxon>Viridiplantae</taxon>
        <taxon>Streptophyta</taxon>
        <taxon>Embryophyta</taxon>
        <taxon>Tracheophyta</taxon>
        <taxon>Spermatophyta</taxon>
        <taxon>Magnoliopsida</taxon>
        <taxon>eudicotyledons</taxon>
        <taxon>Gunneridae</taxon>
        <taxon>Pentapetalae</taxon>
        <taxon>rosids</taxon>
        <taxon>fabids</taxon>
        <taxon>Rosales</taxon>
        <taxon>Moraceae</taxon>
        <taxon>Ficeae</taxon>
        <taxon>Ficus</taxon>
    </lineage>
</organism>
<feature type="region of interest" description="Disordered" evidence="1">
    <location>
        <begin position="1"/>
        <end position="32"/>
    </location>
</feature>
<dbReference type="EMBL" id="BTGU01000345">
    <property type="protein sequence ID" value="GMN66617.1"/>
    <property type="molecule type" value="Genomic_DNA"/>
</dbReference>
<gene>
    <name evidence="2" type="ORF">TIFTF001_035682</name>
</gene>
<accession>A0AA88E211</accession>
<protein>
    <submittedName>
        <fullName evidence="2">Uncharacterized protein</fullName>
    </submittedName>
</protein>
<reference evidence="2" key="1">
    <citation type="submission" date="2023-07" db="EMBL/GenBank/DDBJ databases">
        <title>draft genome sequence of fig (Ficus carica).</title>
        <authorList>
            <person name="Takahashi T."/>
            <person name="Nishimura K."/>
        </authorList>
    </citation>
    <scope>NUCLEOTIDE SEQUENCE</scope>
</reference>
<feature type="compositionally biased region" description="Basic and acidic residues" evidence="1">
    <location>
        <begin position="1"/>
        <end position="11"/>
    </location>
</feature>
<comment type="caution">
    <text evidence="2">The sequence shown here is derived from an EMBL/GenBank/DDBJ whole genome shotgun (WGS) entry which is preliminary data.</text>
</comment>
<name>A0AA88E211_FICCA</name>
<dbReference type="Proteomes" id="UP001187192">
    <property type="component" value="Unassembled WGS sequence"/>
</dbReference>